<dbReference type="Proteomes" id="UP001151760">
    <property type="component" value="Unassembled WGS sequence"/>
</dbReference>
<keyword evidence="2" id="KW-1185">Reference proteome</keyword>
<accession>A0ABQ5A0N4</accession>
<sequence>MSFLSYHKALVCLESRLYLSMAYHQPWEKKTALHFIKGFTWPCLDMAQELHEDEDWNNWEYEQLGVICVDLKHLAWILDNLLHRQMVVCKQTTYVSYGLYEDGAYYNGMRVFQLLQMDTMLMTKYSGGKERTEDEYLSMFKGSSKNYESLNDFIVKVARKYSAVRKALLFQEGRKQATLTVVTRRWEWCLMDMVARKYSAVRKALLFQEGRK</sequence>
<reference evidence="1" key="1">
    <citation type="journal article" date="2022" name="Int. J. Mol. Sci.">
        <title>Draft Genome of Tanacetum Coccineum: Genomic Comparison of Closely Related Tanacetum-Family Plants.</title>
        <authorList>
            <person name="Yamashiro T."/>
            <person name="Shiraishi A."/>
            <person name="Nakayama K."/>
            <person name="Satake H."/>
        </authorList>
    </citation>
    <scope>NUCLEOTIDE SEQUENCE</scope>
</reference>
<proteinExistence type="predicted"/>
<dbReference type="EMBL" id="BQNB010011748">
    <property type="protein sequence ID" value="GJS94647.1"/>
    <property type="molecule type" value="Genomic_DNA"/>
</dbReference>
<evidence type="ECO:0000313" key="1">
    <source>
        <dbReference type="EMBL" id="GJS94647.1"/>
    </source>
</evidence>
<gene>
    <name evidence="1" type="ORF">Tco_0801615</name>
</gene>
<evidence type="ECO:0000313" key="2">
    <source>
        <dbReference type="Proteomes" id="UP001151760"/>
    </source>
</evidence>
<name>A0ABQ5A0N4_9ASTR</name>
<protein>
    <submittedName>
        <fullName evidence="1">Uncharacterized protein</fullName>
    </submittedName>
</protein>
<reference evidence="1" key="2">
    <citation type="submission" date="2022-01" db="EMBL/GenBank/DDBJ databases">
        <authorList>
            <person name="Yamashiro T."/>
            <person name="Shiraishi A."/>
            <person name="Satake H."/>
            <person name="Nakayama K."/>
        </authorList>
    </citation>
    <scope>NUCLEOTIDE SEQUENCE</scope>
</reference>
<comment type="caution">
    <text evidence="1">The sequence shown here is derived from an EMBL/GenBank/DDBJ whole genome shotgun (WGS) entry which is preliminary data.</text>
</comment>
<organism evidence="1 2">
    <name type="scientific">Tanacetum coccineum</name>
    <dbReference type="NCBI Taxonomy" id="301880"/>
    <lineage>
        <taxon>Eukaryota</taxon>
        <taxon>Viridiplantae</taxon>
        <taxon>Streptophyta</taxon>
        <taxon>Embryophyta</taxon>
        <taxon>Tracheophyta</taxon>
        <taxon>Spermatophyta</taxon>
        <taxon>Magnoliopsida</taxon>
        <taxon>eudicotyledons</taxon>
        <taxon>Gunneridae</taxon>
        <taxon>Pentapetalae</taxon>
        <taxon>asterids</taxon>
        <taxon>campanulids</taxon>
        <taxon>Asterales</taxon>
        <taxon>Asteraceae</taxon>
        <taxon>Asteroideae</taxon>
        <taxon>Anthemideae</taxon>
        <taxon>Anthemidinae</taxon>
        <taxon>Tanacetum</taxon>
    </lineage>
</organism>